<dbReference type="Pfam" id="PF22780">
    <property type="entry name" value="HI0933_like_1st"/>
    <property type="match status" value="1"/>
</dbReference>
<dbReference type="InterPro" id="IPR057661">
    <property type="entry name" value="RsdA/BaiN/AoA(So)_Rossmann"/>
</dbReference>
<accession>A0ABV4P254</accession>
<dbReference type="SUPFAM" id="SSF160996">
    <property type="entry name" value="HI0933 insert domain-like"/>
    <property type="match status" value="1"/>
</dbReference>
<comment type="cofactor">
    <cofactor evidence="1">
        <name>FAD</name>
        <dbReference type="ChEBI" id="CHEBI:57692"/>
    </cofactor>
</comment>
<evidence type="ECO:0000259" key="4">
    <source>
        <dbReference type="Pfam" id="PF03486"/>
    </source>
</evidence>
<proteinExistence type="predicted"/>
<dbReference type="InterPro" id="IPR055178">
    <property type="entry name" value="RsdA/BaiN/AoA(So)-like_dom"/>
</dbReference>
<evidence type="ECO:0000256" key="1">
    <source>
        <dbReference type="ARBA" id="ARBA00001974"/>
    </source>
</evidence>
<organism evidence="6 7">
    <name type="scientific">Microbulbifer epialgicus</name>
    <dbReference type="NCBI Taxonomy" id="393907"/>
    <lineage>
        <taxon>Bacteria</taxon>
        <taxon>Pseudomonadati</taxon>
        <taxon>Pseudomonadota</taxon>
        <taxon>Gammaproteobacteria</taxon>
        <taxon>Cellvibrionales</taxon>
        <taxon>Microbulbiferaceae</taxon>
        <taxon>Microbulbifer</taxon>
    </lineage>
</organism>
<dbReference type="InterPro" id="IPR036188">
    <property type="entry name" value="FAD/NAD-bd_sf"/>
</dbReference>
<dbReference type="Gene3D" id="1.10.8.260">
    <property type="entry name" value="HI0933 insert domain-like"/>
    <property type="match status" value="1"/>
</dbReference>
<dbReference type="PANTHER" id="PTHR42887">
    <property type="entry name" value="OS12G0638800 PROTEIN"/>
    <property type="match status" value="1"/>
</dbReference>
<dbReference type="EMBL" id="JBGMEK010000032">
    <property type="protein sequence ID" value="MFA0812064.1"/>
    <property type="molecule type" value="Genomic_DNA"/>
</dbReference>
<evidence type="ECO:0000313" key="6">
    <source>
        <dbReference type="EMBL" id="MFA0812064.1"/>
    </source>
</evidence>
<comment type="caution">
    <text evidence="6">The sequence shown here is derived from an EMBL/GenBank/DDBJ whole genome shotgun (WGS) entry which is preliminary data.</text>
</comment>
<dbReference type="InterPro" id="IPR023166">
    <property type="entry name" value="BaiN-like_dom_sf"/>
</dbReference>
<keyword evidence="2" id="KW-0285">Flavoprotein</keyword>
<name>A0ABV4P254_9GAMM</name>
<dbReference type="NCBIfam" id="TIGR00275">
    <property type="entry name" value="aminoacetone oxidase family FAD-binding enzyme"/>
    <property type="match status" value="1"/>
</dbReference>
<feature type="domain" description="RsdA/BaiN/AoA(So)-like insert" evidence="5">
    <location>
        <begin position="197"/>
        <end position="347"/>
    </location>
</feature>
<dbReference type="PANTHER" id="PTHR42887:SF2">
    <property type="entry name" value="OS12G0638800 PROTEIN"/>
    <property type="match status" value="1"/>
</dbReference>
<sequence>MNEVSKSQLPERVDVLIIGAGAAGLMCAATAGQRGRSVLVLDHANKVGKKILMSGGGRCNFTNLYTSAENFYSRNPHFCKSALARYSQWDFIALVEKHGIPYNEKTLGQLFCNNKSKDIVDLLLAECRTAKAQVRTRCTISRVKAAGGGYRVETSMGAVSCESLVVATGGLSIPTMGATGFGYEIASQFGLDIVPTRAALVPFTQHKRQLERQSSLPGASLEVTATCGKGSFHEQMLFTHRGLSGPAVLQVSSHWREGEEVTFDLSPGRDLADWLLQRRQQNPDSHLHSVLAELWSKKLVQFFLLREKIDSRPLKQFDNSELRDMGGRLQNWKLVPSGTEGYRTAEVTLGGVDTEQISSRTMECKTQAGLYFVGEVLDVTGWLGGFNFQWAWASGHAAGEVA</sequence>
<keyword evidence="3" id="KW-0274">FAD</keyword>
<dbReference type="Gene3D" id="2.40.30.10">
    <property type="entry name" value="Translation factors"/>
    <property type="match status" value="1"/>
</dbReference>
<dbReference type="SUPFAM" id="SSF51905">
    <property type="entry name" value="FAD/NAD(P)-binding domain"/>
    <property type="match status" value="1"/>
</dbReference>
<dbReference type="InterPro" id="IPR004792">
    <property type="entry name" value="BaiN-like"/>
</dbReference>
<protein>
    <submittedName>
        <fullName evidence="6">NAD(P)/FAD-dependent oxidoreductase</fullName>
    </submittedName>
</protein>
<keyword evidence="7" id="KW-1185">Reference proteome</keyword>
<feature type="domain" description="RsdA/BaiN/AoA(So)-like Rossmann fold-like" evidence="4">
    <location>
        <begin position="14"/>
        <end position="400"/>
    </location>
</feature>
<dbReference type="Pfam" id="PF03486">
    <property type="entry name" value="HI0933_like"/>
    <property type="match status" value="1"/>
</dbReference>
<evidence type="ECO:0000256" key="2">
    <source>
        <dbReference type="ARBA" id="ARBA00022630"/>
    </source>
</evidence>
<evidence type="ECO:0000256" key="3">
    <source>
        <dbReference type="ARBA" id="ARBA00022827"/>
    </source>
</evidence>
<evidence type="ECO:0000259" key="5">
    <source>
        <dbReference type="Pfam" id="PF22780"/>
    </source>
</evidence>
<dbReference type="RefSeq" id="WP_371839682.1">
    <property type="nucleotide sequence ID" value="NZ_JBGMEK010000032.1"/>
</dbReference>
<dbReference type="Gene3D" id="3.50.50.60">
    <property type="entry name" value="FAD/NAD(P)-binding domain"/>
    <property type="match status" value="1"/>
</dbReference>
<reference evidence="6 7" key="1">
    <citation type="submission" date="2024-08" db="EMBL/GenBank/DDBJ databases">
        <authorList>
            <person name="Ishaq N."/>
        </authorList>
    </citation>
    <scope>NUCLEOTIDE SEQUENCE [LARGE SCALE GENOMIC DNA]</scope>
    <source>
        <strain evidence="6 7">DSM 18651</strain>
    </source>
</reference>
<dbReference type="PRINTS" id="PR00411">
    <property type="entry name" value="PNDRDTASEI"/>
</dbReference>
<gene>
    <name evidence="6" type="ORF">ACCI49_14195</name>
</gene>
<dbReference type="Proteomes" id="UP001569428">
    <property type="component" value="Unassembled WGS sequence"/>
</dbReference>
<evidence type="ECO:0000313" key="7">
    <source>
        <dbReference type="Proteomes" id="UP001569428"/>
    </source>
</evidence>